<accession>A0ABS4K6A4</accession>
<dbReference type="GO" id="GO:0003677">
    <property type="term" value="F:DNA binding"/>
    <property type="evidence" value="ECO:0007669"/>
    <property type="project" value="UniProtKB-KW"/>
</dbReference>
<dbReference type="Pfam" id="PF01022">
    <property type="entry name" value="HTH_5"/>
    <property type="match status" value="1"/>
</dbReference>
<organism evidence="5 6">
    <name type="scientific">Clostridium punense</name>
    <dbReference type="NCBI Taxonomy" id="1054297"/>
    <lineage>
        <taxon>Bacteria</taxon>
        <taxon>Bacillati</taxon>
        <taxon>Bacillota</taxon>
        <taxon>Clostridia</taxon>
        <taxon>Eubacteriales</taxon>
        <taxon>Clostridiaceae</taxon>
        <taxon>Clostridium</taxon>
    </lineage>
</organism>
<comment type="caution">
    <text evidence="5">The sequence shown here is derived from an EMBL/GenBank/DDBJ whole genome shotgun (WGS) entry which is preliminary data.</text>
</comment>
<dbReference type="InterPro" id="IPR036388">
    <property type="entry name" value="WH-like_DNA-bd_sf"/>
</dbReference>
<keyword evidence="6" id="KW-1185">Reference proteome</keyword>
<evidence type="ECO:0000256" key="2">
    <source>
        <dbReference type="ARBA" id="ARBA00023125"/>
    </source>
</evidence>
<dbReference type="PANTHER" id="PTHR33154">
    <property type="entry name" value="TRANSCRIPTIONAL REGULATOR, ARSR FAMILY"/>
    <property type="match status" value="1"/>
</dbReference>
<dbReference type="Proteomes" id="UP001519308">
    <property type="component" value="Unassembled WGS sequence"/>
</dbReference>
<sequence>MEIIFEPEAGKIYSIFTSLFLGWNVNILENQLEMFGVDFREELKEEYYYIKMLQNSKKEQMDFFFNSESEIFRFFIIFEEIWECKSIDRYVNLIENMSNYSLRIMLVKTLIDNKLKNDDKHIEVIASSEENILDFIKKLDISKSSKWDLYCFLDGIEKYKGEFINLIKDYVPTFNKLFNKQKAVINKVNNTMINGINSNGIDFVKEYTNNFISLNGFKRIYITNSYFDSYLIYFTLRNNTEDCYLVIGPYYKEVVKQNDYMETYLKILKNLSEKTRFGIMKYILGEERYGQEIADKFNISNASVSYHMNNLLILNLVKISKKDNKVFYKFNKEKILETIKFLEKELEL</sequence>
<dbReference type="EMBL" id="JAGGLL010000027">
    <property type="protein sequence ID" value="MBP2023312.1"/>
    <property type="molecule type" value="Genomic_DNA"/>
</dbReference>
<dbReference type="CDD" id="cd00090">
    <property type="entry name" value="HTH_ARSR"/>
    <property type="match status" value="1"/>
</dbReference>
<proteinExistence type="predicted"/>
<dbReference type="RefSeq" id="WP_021281097.1">
    <property type="nucleotide sequence ID" value="NZ_JAGGLL010000027.1"/>
</dbReference>
<dbReference type="InterPro" id="IPR051081">
    <property type="entry name" value="HTH_MetalResp_TranReg"/>
</dbReference>
<evidence type="ECO:0000256" key="3">
    <source>
        <dbReference type="ARBA" id="ARBA00023163"/>
    </source>
</evidence>
<dbReference type="InterPro" id="IPR001845">
    <property type="entry name" value="HTH_ArsR_DNA-bd_dom"/>
</dbReference>
<feature type="domain" description="HTH arsR-type" evidence="4">
    <location>
        <begin position="256"/>
        <end position="348"/>
    </location>
</feature>
<evidence type="ECO:0000313" key="6">
    <source>
        <dbReference type="Proteomes" id="UP001519308"/>
    </source>
</evidence>
<dbReference type="SMART" id="SM00418">
    <property type="entry name" value="HTH_ARSR"/>
    <property type="match status" value="1"/>
</dbReference>
<keyword evidence="1" id="KW-0805">Transcription regulation</keyword>
<evidence type="ECO:0000256" key="1">
    <source>
        <dbReference type="ARBA" id="ARBA00023015"/>
    </source>
</evidence>
<dbReference type="SUPFAM" id="SSF46785">
    <property type="entry name" value="Winged helix' DNA-binding domain"/>
    <property type="match status" value="1"/>
</dbReference>
<dbReference type="Gene3D" id="1.10.10.10">
    <property type="entry name" value="Winged helix-like DNA-binding domain superfamily/Winged helix DNA-binding domain"/>
    <property type="match status" value="1"/>
</dbReference>
<evidence type="ECO:0000313" key="5">
    <source>
        <dbReference type="EMBL" id="MBP2023312.1"/>
    </source>
</evidence>
<evidence type="ECO:0000259" key="4">
    <source>
        <dbReference type="PROSITE" id="PS50987"/>
    </source>
</evidence>
<keyword evidence="2 5" id="KW-0238">DNA-binding</keyword>
<gene>
    <name evidence="5" type="ORF">J2Z44_003149</name>
</gene>
<name>A0ABS4K6A4_9CLOT</name>
<protein>
    <submittedName>
        <fullName evidence="5">DNA-binding transcriptional ArsR family regulator</fullName>
    </submittedName>
</protein>
<keyword evidence="3" id="KW-0804">Transcription</keyword>
<dbReference type="PROSITE" id="PS50987">
    <property type="entry name" value="HTH_ARSR_2"/>
    <property type="match status" value="1"/>
</dbReference>
<reference evidence="5 6" key="1">
    <citation type="submission" date="2021-03" db="EMBL/GenBank/DDBJ databases">
        <title>Genomic Encyclopedia of Type Strains, Phase IV (KMG-IV): sequencing the most valuable type-strain genomes for metagenomic binning, comparative biology and taxonomic classification.</title>
        <authorList>
            <person name="Goeker M."/>
        </authorList>
    </citation>
    <scope>NUCLEOTIDE SEQUENCE [LARGE SCALE GENOMIC DNA]</scope>
    <source>
        <strain evidence="5 6">DSM 28650</strain>
    </source>
</reference>
<dbReference type="PANTHER" id="PTHR33154:SF33">
    <property type="entry name" value="TRANSCRIPTIONAL REPRESSOR SDPR"/>
    <property type="match status" value="1"/>
</dbReference>
<dbReference type="InterPro" id="IPR011991">
    <property type="entry name" value="ArsR-like_HTH"/>
</dbReference>
<dbReference type="InterPro" id="IPR036390">
    <property type="entry name" value="WH_DNA-bd_sf"/>
</dbReference>